<evidence type="ECO:0000256" key="2">
    <source>
        <dbReference type="ARBA" id="ARBA00009677"/>
    </source>
</evidence>
<reference evidence="8 9" key="1">
    <citation type="journal article" date="2020" name="Int. J. Syst. Evol. Microbiol.">
        <title>Novel acetic acid bacteria from cider fermentations: Acetobacter conturbans sp. nov. and Acetobacter fallax sp. nov.</title>
        <authorList>
            <person name="Sombolestani A.S."/>
            <person name="Cleenwerck I."/>
            <person name="Cnockaert M."/>
            <person name="Borremans W."/>
            <person name="Wieme A.D."/>
            <person name="De Vuyst L."/>
            <person name="Vandamme P."/>
        </authorList>
    </citation>
    <scope>NUCLEOTIDE SEQUENCE [LARGE SCALE GENOMIC DNA]</scope>
    <source>
        <strain evidence="8 9">LMG 1637</strain>
    </source>
</reference>
<gene>
    <name evidence="8" type="primary">flgF</name>
    <name evidence="8" type="ORF">GOB84_10190</name>
</gene>
<organism evidence="8 9">
    <name type="scientific">Acetobacter fallax</name>
    <dbReference type="NCBI Taxonomy" id="1737473"/>
    <lineage>
        <taxon>Bacteria</taxon>
        <taxon>Pseudomonadati</taxon>
        <taxon>Pseudomonadota</taxon>
        <taxon>Alphaproteobacteria</taxon>
        <taxon>Acetobacterales</taxon>
        <taxon>Acetobacteraceae</taxon>
        <taxon>Acetobacter</taxon>
    </lineage>
</organism>
<keyword evidence="8" id="KW-0966">Cell projection</keyword>
<dbReference type="InterPro" id="IPR053967">
    <property type="entry name" value="LlgE_F_G-like_D1"/>
</dbReference>
<evidence type="ECO:0000259" key="7">
    <source>
        <dbReference type="Pfam" id="PF22692"/>
    </source>
</evidence>
<dbReference type="PANTHER" id="PTHR30435">
    <property type="entry name" value="FLAGELLAR PROTEIN"/>
    <property type="match status" value="1"/>
</dbReference>
<evidence type="ECO:0000256" key="3">
    <source>
        <dbReference type="ARBA" id="ARBA00023143"/>
    </source>
</evidence>
<dbReference type="InterPro" id="IPR019776">
    <property type="entry name" value="Flagellar_basal_body_rod_CS"/>
</dbReference>
<dbReference type="Pfam" id="PF22692">
    <property type="entry name" value="LlgE_F_G_D1"/>
    <property type="match status" value="1"/>
</dbReference>
<comment type="similarity">
    <text evidence="2 4">Belongs to the flagella basal body rod proteins family.</text>
</comment>
<evidence type="ECO:0000256" key="4">
    <source>
        <dbReference type="RuleBase" id="RU362116"/>
    </source>
</evidence>
<protein>
    <recommendedName>
        <fullName evidence="4">Flagellar basal-body rod protein FlgF</fullName>
    </recommendedName>
</protein>
<dbReference type="Proteomes" id="UP000615326">
    <property type="component" value="Unassembled WGS sequence"/>
</dbReference>
<feature type="domain" description="Flagellar hook protein FlgE/F/G-like D1" evidence="7">
    <location>
        <begin position="87"/>
        <end position="152"/>
    </location>
</feature>
<dbReference type="NCBIfam" id="TIGR03506">
    <property type="entry name" value="FlgEFG_subfam"/>
    <property type="match status" value="1"/>
</dbReference>
<keyword evidence="9" id="KW-1185">Reference proteome</keyword>
<dbReference type="InterPro" id="IPR012836">
    <property type="entry name" value="FlgF"/>
</dbReference>
<accession>A0ABX0K944</accession>
<dbReference type="InterPro" id="IPR010930">
    <property type="entry name" value="Flg_bb/hook_C_dom"/>
</dbReference>
<sequence length="246" mass="26936">MDNTTYIALSRMDTQMRAMSVLANNLSNADTPGYKASHVLFSDYLVTQKGDHTAAGSSTEAYNQDRATWRDFTQGTLQQTGNPLDIAITGEGFFSVMTAQGVRLTRNGRFQRLADGRITDGAGNTLLDRTGQPVQLRPEDRTINLASDGTLSTENGVAAEIGLVTVDNPYTLSGEGNQVFRATTPTRQMDTKELRQGMVEGSNVNAMTEMTQLVQLQRDFEVASNLVESESTRRQNAIDKITQLQS</sequence>
<keyword evidence="8" id="KW-0969">Cilium</keyword>
<dbReference type="RefSeq" id="WP_173577450.1">
    <property type="nucleotide sequence ID" value="NZ_WOSW01000018.1"/>
</dbReference>
<dbReference type="InterPro" id="IPR001444">
    <property type="entry name" value="Flag_bb_rod_N"/>
</dbReference>
<dbReference type="Pfam" id="PF00460">
    <property type="entry name" value="Flg_bb_rod"/>
    <property type="match status" value="1"/>
</dbReference>
<evidence type="ECO:0000313" key="9">
    <source>
        <dbReference type="Proteomes" id="UP000615326"/>
    </source>
</evidence>
<evidence type="ECO:0000259" key="5">
    <source>
        <dbReference type="Pfam" id="PF00460"/>
    </source>
</evidence>
<dbReference type="EMBL" id="WOSW01000018">
    <property type="protein sequence ID" value="NHO32919.1"/>
    <property type="molecule type" value="Genomic_DNA"/>
</dbReference>
<name>A0ABX0K944_9PROT</name>
<dbReference type="SUPFAM" id="SSF117143">
    <property type="entry name" value="Flagellar hook protein flgE"/>
    <property type="match status" value="1"/>
</dbReference>
<dbReference type="InterPro" id="IPR037925">
    <property type="entry name" value="FlgE/F/G-like"/>
</dbReference>
<evidence type="ECO:0000313" key="8">
    <source>
        <dbReference type="EMBL" id="NHO32919.1"/>
    </source>
</evidence>
<evidence type="ECO:0000259" key="6">
    <source>
        <dbReference type="Pfam" id="PF06429"/>
    </source>
</evidence>
<dbReference type="InterPro" id="IPR020013">
    <property type="entry name" value="Flagellar_FlgE/F/G"/>
</dbReference>
<dbReference type="Pfam" id="PF06429">
    <property type="entry name" value="Flg_bbr_C"/>
    <property type="match status" value="1"/>
</dbReference>
<dbReference type="NCBIfam" id="TIGR02490">
    <property type="entry name" value="flgF"/>
    <property type="match status" value="1"/>
</dbReference>
<evidence type="ECO:0000256" key="1">
    <source>
        <dbReference type="ARBA" id="ARBA00004117"/>
    </source>
</evidence>
<feature type="domain" description="Flagellar basal-body/hook protein C-terminal" evidence="6">
    <location>
        <begin position="195"/>
        <end position="238"/>
    </location>
</feature>
<keyword evidence="8" id="KW-0282">Flagellum</keyword>
<comment type="subcellular location">
    <subcellularLocation>
        <location evidence="1 4">Bacterial flagellum basal body</location>
    </subcellularLocation>
</comment>
<feature type="domain" description="Flagellar basal body rod protein N-terminal" evidence="5">
    <location>
        <begin position="6"/>
        <end position="35"/>
    </location>
</feature>
<comment type="caution">
    <text evidence="8">The sequence shown here is derived from an EMBL/GenBank/DDBJ whole genome shotgun (WGS) entry which is preliminary data.</text>
</comment>
<comment type="subunit">
    <text evidence="4">The basal body constitutes a major portion of the flagellar organelle and consists of five rings (E,L,P,S, and M) mounted on a central rod. The rod consists of about 26 subunits of FlgG in the distal portion, and FlgB, FlgC and FlgF are thought to build up the proximal portion of the rod with about 6 subunits each.</text>
</comment>
<proteinExistence type="inferred from homology"/>
<dbReference type="PANTHER" id="PTHR30435:SF19">
    <property type="entry name" value="FLAGELLAR BASAL-BODY ROD PROTEIN FLGG"/>
    <property type="match status" value="1"/>
</dbReference>
<keyword evidence="3 4" id="KW-0975">Bacterial flagellum</keyword>
<dbReference type="PROSITE" id="PS00588">
    <property type="entry name" value="FLAGELLA_BB_ROD"/>
    <property type="match status" value="1"/>
</dbReference>